<comment type="similarity">
    <text evidence="7 10">Belongs to the fluoride channel Fluc/FEX (TC 1.A.43) family.</text>
</comment>
<evidence type="ECO:0000256" key="4">
    <source>
        <dbReference type="ARBA" id="ARBA00022989"/>
    </source>
</evidence>
<evidence type="ECO:0000313" key="11">
    <source>
        <dbReference type="EMBL" id="NYE19044.1"/>
    </source>
</evidence>
<evidence type="ECO:0000256" key="5">
    <source>
        <dbReference type="ARBA" id="ARBA00023136"/>
    </source>
</evidence>
<evidence type="ECO:0000256" key="7">
    <source>
        <dbReference type="ARBA" id="ARBA00035120"/>
    </source>
</evidence>
<dbReference type="RefSeq" id="WP_343048658.1">
    <property type="nucleotide sequence ID" value="NZ_JACCBV010000001.1"/>
</dbReference>
<dbReference type="AlphaFoldDB" id="A0A7Y9KKR8"/>
<reference evidence="11 12" key="1">
    <citation type="submission" date="2020-07" db="EMBL/GenBank/DDBJ databases">
        <title>Sequencing the genomes of 1000 actinobacteria strains.</title>
        <authorList>
            <person name="Klenk H.-P."/>
        </authorList>
    </citation>
    <scope>NUCLEOTIDE SEQUENCE [LARGE SCALE GENOMIC DNA]</scope>
    <source>
        <strain evidence="11 12">DSM 24662</strain>
    </source>
</reference>
<feature type="transmembrane region" description="Helical" evidence="10">
    <location>
        <begin position="102"/>
        <end position="130"/>
    </location>
</feature>
<dbReference type="InterPro" id="IPR003691">
    <property type="entry name" value="FluC"/>
</dbReference>
<dbReference type="HAMAP" id="MF_00454">
    <property type="entry name" value="FluC"/>
    <property type="match status" value="1"/>
</dbReference>
<dbReference type="PANTHER" id="PTHR28259">
    <property type="entry name" value="FLUORIDE EXPORT PROTEIN 1-RELATED"/>
    <property type="match status" value="1"/>
</dbReference>
<comment type="caution">
    <text evidence="11">The sequence shown here is derived from an EMBL/GenBank/DDBJ whole genome shotgun (WGS) entry which is preliminary data.</text>
</comment>
<dbReference type="GO" id="GO:0046872">
    <property type="term" value="F:metal ion binding"/>
    <property type="evidence" value="ECO:0007669"/>
    <property type="project" value="UniProtKB-KW"/>
</dbReference>
<keyword evidence="6 10" id="KW-0407">Ion channel</keyword>
<keyword evidence="10" id="KW-0813">Transport</keyword>
<comment type="function">
    <text evidence="9 10">Fluoride-specific ion channel. Important for reducing fluoride concentration in the cell, thus reducing its toxicity.</text>
</comment>
<protein>
    <recommendedName>
        <fullName evidence="10">Fluoride-specific ion channel FluC</fullName>
    </recommendedName>
</protein>
<evidence type="ECO:0000256" key="1">
    <source>
        <dbReference type="ARBA" id="ARBA00004651"/>
    </source>
</evidence>
<sequence length="141" mass="14113">MRFVGLALLVAAGATVGTLLRASIELAFPHPPGEWPWATFVINVVGSFALGALIEALALSGPDTGRRRMLRLGVGTGMIGGFTTYSTFVVEIDQLASAGQVALAVAYALVSVVLGVVAAAIGAGAAASVFGRNEADGQGAA</sequence>
<keyword evidence="10" id="KW-0479">Metal-binding</keyword>
<dbReference type="Proteomes" id="UP000576969">
    <property type="component" value="Unassembled WGS sequence"/>
</dbReference>
<evidence type="ECO:0000256" key="9">
    <source>
        <dbReference type="ARBA" id="ARBA00049940"/>
    </source>
</evidence>
<keyword evidence="2 10" id="KW-1003">Cell membrane</keyword>
<evidence type="ECO:0000256" key="8">
    <source>
        <dbReference type="ARBA" id="ARBA00035585"/>
    </source>
</evidence>
<accession>A0A7Y9KKR8</accession>
<evidence type="ECO:0000256" key="6">
    <source>
        <dbReference type="ARBA" id="ARBA00023303"/>
    </source>
</evidence>
<dbReference type="GO" id="GO:0005886">
    <property type="term" value="C:plasma membrane"/>
    <property type="evidence" value="ECO:0007669"/>
    <property type="project" value="UniProtKB-SubCell"/>
</dbReference>
<dbReference type="GO" id="GO:0062054">
    <property type="term" value="F:fluoride channel activity"/>
    <property type="evidence" value="ECO:0007669"/>
    <property type="project" value="UniProtKB-UniRule"/>
</dbReference>
<feature type="binding site" evidence="10">
    <location>
        <position position="80"/>
    </location>
    <ligand>
        <name>Na(+)</name>
        <dbReference type="ChEBI" id="CHEBI:29101"/>
        <note>structural</note>
    </ligand>
</feature>
<evidence type="ECO:0000313" key="12">
    <source>
        <dbReference type="Proteomes" id="UP000576969"/>
    </source>
</evidence>
<keyword evidence="4 10" id="KW-1133">Transmembrane helix</keyword>
<keyword evidence="10" id="KW-0915">Sodium</keyword>
<keyword evidence="5 10" id="KW-0472">Membrane</keyword>
<comment type="catalytic activity">
    <reaction evidence="8">
        <text>fluoride(in) = fluoride(out)</text>
        <dbReference type="Rhea" id="RHEA:76159"/>
        <dbReference type="ChEBI" id="CHEBI:17051"/>
    </reaction>
    <physiologicalReaction direction="left-to-right" evidence="8">
        <dbReference type="Rhea" id="RHEA:76160"/>
    </physiologicalReaction>
</comment>
<gene>
    <name evidence="10" type="primary">fluC</name>
    <name evidence="10" type="synonym">crcB</name>
    <name evidence="11" type="ORF">BJ991_001072</name>
</gene>
<feature type="transmembrane region" description="Helical" evidence="10">
    <location>
        <begin position="70"/>
        <end position="90"/>
    </location>
</feature>
<evidence type="ECO:0000256" key="3">
    <source>
        <dbReference type="ARBA" id="ARBA00022692"/>
    </source>
</evidence>
<feature type="binding site" evidence="10">
    <location>
        <position position="83"/>
    </location>
    <ligand>
        <name>Na(+)</name>
        <dbReference type="ChEBI" id="CHEBI:29101"/>
        <note>structural</note>
    </ligand>
</feature>
<organism evidence="11 12">
    <name type="scientific">Microbacterium immunditiarum</name>
    <dbReference type="NCBI Taxonomy" id="337480"/>
    <lineage>
        <taxon>Bacteria</taxon>
        <taxon>Bacillati</taxon>
        <taxon>Actinomycetota</taxon>
        <taxon>Actinomycetes</taxon>
        <taxon>Micrococcales</taxon>
        <taxon>Microbacteriaceae</taxon>
        <taxon>Microbacterium</taxon>
    </lineage>
</organism>
<name>A0A7Y9KKR8_9MICO</name>
<dbReference type="GO" id="GO:0140114">
    <property type="term" value="P:cellular detoxification of fluoride"/>
    <property type="evidence" value="ECO:0007669"/>
    <property type="project" value="UniProtKB-UniRule"/>
</dbReference>
<dbReference type="EMBL" id="JACCBV010000001">
    <property type="protein sequence ID" value="NYE19044.1"/>
    <property type="molecule type" value="Genomic_DNA"/>
</dbReference>
<dbReference type="Pfam" id="PF02537">
    <property type="entry name" value="CRCB"/>
    <property type="match status" value="1"/>
</dbReference>
<comment type="activity regulation">
    <text evidence="10">Na(+) is not transported, but it plays an essential structural role and its presence is essential for fluoride channel function.</text>
</comment>
<keyword evidence="12" id="KW-1185">Reference proteome</keyword>
<dbReference type="PANTHER" id="PTHR28259:SF1">
    <property type="entry name" value="FLUORIDE EXPORT PROTEIN 1-RELATED"/>
    <property type="match status" value="1"/>
</dbReference>
<keyword evidence="10" id="KW-0406">Ion transport</keyword>
<keyword evidence="3 10" id="KW-0812">Transmembrane</keyword>
<feature type="transmembrane region" description="Helical" evidence="10">
    <location>
        <begin position="37"/>
        <end position="58"/>
    </location>
</feature>
<proteinExistence type="inferred from homology"/>
<evidence type="ECO:0000256" key="10">
    <source>
        <dbReference type="HAMAP-Rule" id="MF_00454"/>
    </source>
</evidence>
<comment type="subcellular location">
    <subcellularLocation>
        <location evidence="1 10">Cell membrane</location>
        <topology evidence="1 10">Multi-pass membrane protein</topology>
    </subcellularLocation>
</comment>
<evidence type="ECO:0000256" key="2">
    <source>
        <dbReference type="ARBA" id="ARBA00022475"/>
    </source>
</evidence>